<accession>A0A7V8VBE6</accession>
<dbReference type="SUPFAM" id="SSF52317">
    <property type="entry name" value="Class I glutamine amidotransferase-like"/>
    <property type="match status" value="1"/>
</dbReference>
<keyword evidence="3" id="KW-1185">Reference proteome</keyword>
<evidence type="ECO:0008006" key="4">
    <source>
        <dbReference type="Google" id="ProtNLM"/>
    </source>
</evidence>
<dbReference type="EMBL" id="JACEFB010000001">
    <property type="protein sequence ID" value="MBA2224951.1"/>
    <property type="molecule type" value="Genomic_DNA"/>
</dbReference>
<feature type="transmembrane region" description="Helical" evidence="1">
    <location>
        <begin position="20"/>
        <end position="41"/>
    </location>
</feature>
<dbReference type="InterPro" id="IPR036465">
    <property type="entry name" value="vWFA_dom_sf"/>
</dbReference>
<keyword evidence="1" id="KW-0472">Membrane</keyword>
<protein>
    <recommendedName>
        <fullName evidence="4">VWFA domain-containing protein</fullName>
    </recommendedName>
</protein>
<proteinExistence type="predicted"/>
<keyword evidence="1" id="KW-0812">Transmembrane</keyword>
<evidence type="ECO:0000313" key="3">
    <source>
        <dbReference type="Proteomes" id="UP000542342"/>
    </source>
</evidence>
<dbReference type="RefSeq" id="WP_194536360.1">
    <property type="nucleotide sequence ID" value="NZ_JACEFB010000001.1"/>
</dbReference>
<gene>
    <name evidence="2" type="ORF">H0921_02110</name>
</gene>
<comment type="caution">
    <text evidence="2">The sequence shown here is derived from an EMBL/GenBank/DDBJ whole genome shotgun (WGS) entry which is preliminary data.</text>
</comment>
<dbReference type="InterPro" id="IPR029062">
    <property type="entry name" value="Class_I_gatase-like"/>
</dbReference>
<evidence type="ECO:0000256" key="1">
    <source>
        <dbReference type="SAM" id="Phobius"/>
    </source>
</evidence>
<dbReference type="PANTHER" id="PTHR37947">
    <property type="entry name" value="BLL2462 PROTEIN"/>
    <property type="match status" value="1"/>
</dbReference>
<feature type="transmembrane region" description="Helical" evidence="1">
    <location>
        <begin position="53"/>
        <end position="75"/>
    </location>
</feature>
<dbReference type="Proteomes" id="UP000542342">
    <property type="component" value="Unassembled WGS sequence"/>
</dbReference>
<evidence type="ECO:0000313" key="2">
    <source>
        <dbReference type="EMBL" id="MBA2224951.1"/>
    </source>
</evidence>
<organism evidence="2 3">
    <name type="scientific">Thermogemmata fonticola</name>
    <dbReference type="NCBI Taxonomy" id="2755323"/>
    <lineage>
        <taxon>Bacteria</taxon>
        <taxon>Pseudomonadati</taxon>
        <taxon>Planctomycetota</taxon>
        <taxon>Planctomycetia</taxon>
        <taxon>Gemmatales</taxon>
        <taxon>Gemmataceae</taxon>
        <taxon>Thermogemmata</taxon>
    </lineage>
</organism>
<name>A0A7V8VBE6_9BACT</name>
<reference evidence="2 3" key="1">
    <citation type="submission" date="2020-07" db="EMBL/GenBank/DDBJ databases">
        <title>Thermogemmata thermophila gen. nov., sp. nov., a novel moderate thermophilic planctomycete from a Kamchatka hot spring.</title>
        <authorList>
            <person name="Elcheninov A.G."/>
            <person name="Podosokorskaya O.A."/>
            <person name="Kovaleva O.L."/>
            <person name="Novikov A."/>
            <person name="Bonch-Osmolovskaya E.A."/>
            <person name="Toshchakov S.V."/>
            <person name="Kublanov I.V."/>
        </authorList>
    </citation>
    <scope>NUCLEOTIDE SEQUENCE [LARGE SCALE GENOMIC DNA]</scope>
    <source>
        <strain evidence="2 3">2918</strain>
    </source>
</reference>
<keyword evidence="1" id="KW-1133">Transmembrane helix</keyword>
<dbReference type="AlphaFoldDB" id="A0A7V8VBE6"/>
<dbReference type="Gene3D" id="3.40.50.410">
    <property type="entry name" value="von Willebrand factor, type A domain"/>
    <property type="match status" value="1"/>
</dbReference>
<dbReference type="Gene3D" id="3.40.50.880">
    <property type="match status" value="1"/>
</dbReference>
<dbReference type="PANTHER" id="PTHR37947:SF1">
    <property type="entry name" value="BLL2462 PROTEIN"/>
    <property type="match status" value="1"/>
</dbReference>
<sequence length="865" mass="97586">MNALWLIVPLWAEMQRRGWFPLWLAILLGLAAAAAVIRLYLRESERLGVFPRLLLASLRIILVLLVAFLLLRPAWVHRDERSRQRPIAVLIDVSQSMAQRDARPNSDDQWRLALAWGLTDPRAPFPPSGFPDTSLRARLPDRPSRLQLVQAVLTHPQLNLLARLAQKGPLEVYTFGRQRYSRSTTQWEWLKELQAEETGTALADAALELLQRDELDLPAAIVILSDGRDNASRSNFEELARQCVRRRVPLHIYGVGVSSVSQVQAAFGPAHPGDAVSPEAQAAAGLDVPNTLFVDDIAAIPVRYTVFGVPEGQVDLVLHYGEREVARKSQAIRLTPEEQQKGKTFADLLRFVPTKEDAAASKQEYTLTITLSAGDAAAPLKLTTTLRRPAQVVNRQLKVLAIDYRSRYDFQYLQRWLLRDRRVQARFYLIDGDKAAMRSGPPWLPELTREINGTLSLDADEFRTLLFDFDLLILGDVPRNFFTRQQAELIKQFVVEGGGLIHIAGRWHAPAGWAEPGAADPKARHPLAEILPVELEPVRFPLEDPGAPRPFVPVPAPAAARAPLLTLVDDPERNAALWGELGKPPREDDQQLKPMFWYYPVRRVKPAAEVFLVHPTDRTPPPDNKPMPLLVGHYYGKGYVLYVGFCDTWRWRYNTRDKYFGRFWTQAVYTAGIPRIAGTRRTQLTPAATQPVLGQTGEVYARIYSDRYEPFTAAEVSATLIHHDGDPNDPQARRSITFRKVPGVEGEYVATLPYDRIGRFELRLDPLNGQPASLPYTVIYPENHELAPGPMAEAALRRLAYASREGAEEGFYREEHLAALPDAVQTQLAPLSRRQELLLWNRWMLLAIIALLTAEWVLRRFQGLS</sequence>
<dbReference type="SUPFAM" id="SSF53300">
    <property type="entry name" value="vWA-like"/>
    <property type="match status" value="1"/>
</dbReference>